<organism evidence="3 5">
    <name type="scientific">Leyella lascolaii</name>
    <dbReference type="NCBI Taxonomy" id="1776379"/>
    <lineage>
        <taxon>Bacteria</taxon>
        <taxon>Pseudomonadati</taxon>
        <taxon>Bacteroidota</taxon>
        <taxon>Bacteroidia</taxon>
        <taxon>Bacteroidales</taxon>
        <taxon>Prevotellaceae</taxon>
        <taxon>Leyella</taxon>
    </lineage>
</organism>
<keyword evidence="1" id="KW-0732">Signal</keyword>
<keyword evidence="4" id="KW-1185">Reference proteome</keyword>
<evidence type="ECO:0000313" key="5">
    <source>
        <dbReference type="Proteomes" id="UP001168478"/>
    </source>
</evidence>
<feature type="chain" id="PRO_5044015198" evidence="1">
    <location>
        <begin position="20"/>
        <end position="252"/>
    </location>
</feature>
<evidence type="ECO:0000313" key="2">
    <source>
        <dbReference type="EMBL" id="MDN0022039.1"/>
    </source>
</evidence>
<accession>A0AAW7JJP8</accession>
<dbReference type="AlphaFoldDB" id="A0AAW7JJP8"/>
<dbReference type="Proteomes" id="UP001167831">
    <property type="component" value="Unassembled WGS sequence"/>
</dbReference>
<evidence type="ECO:0000256" key="1">
    <source>
        <dbReference type="SAM" id="SignalP"/>
    </source>
</evidence>
<dbReference type="EMBL" id="JAUEIF010000002">
    <property type="protein sequence ID" value="MDN0024568.1"/>
    <property type="molecule type" value="Genomic_DNA"/>
</dbReference>
<comment type="caution">
    <text evidence="3">The sequence shown here is derived from an EMBL/GenBank/DDBJ whole genome shotgun (WGS) entry which is preliminary data.</text>
</comment>
<proteinExistence type="predicted"/>
<reference evidence="3" key="1">
    <citation type="submission" date="2023-06" db="EMBL/GenBank/DDBJ databases">
        <authorList>
            <person name="Zeman M."/>
            <person name="Kubasova T."/>
            <person name="Jahodarova E."/>
            <person name="Nykrynova M."/>
            <person name="Rychlik I."/>
        </authorList>
    </citation>
    <scope>NUCLEOTIDE SEQUENCE</scope>
    <source>
        <strain evidence="3">ET15</strain>
        <strain evidence="2">ET37</strain>
    </source>
</reference>
<evidence type="ECO:0000313" key="4">
    <source>
        <dbReference type="Proteomes" id="UP001167831"/>
    </source>
</evidence>
<feature type="signal peptide" evidence="1">
    <location>
        <begin position="1"/>
        <end position="19"/>
    </location>
</feature>
<dbReference type="SUPFAM" id="SSF56935">
    <property type="entry name" value="Porins"/>
    <property type="match status" value="1"/>
</dbReference>
<name>A0AAW7JJP8_9BACT</name>
<sequence>MSRFISAIILIFVSSFLNAQEINTEVGNSNKLTSLSDADSTTTMLPGTERPYTFGYSAPYAMSEEPTLAQDSLHLPVLDSHGRVAPFNLYPLYYGGWYSWELHPGLNVSAGASVFAQFGKNARHGAGFSQNLSAMYAIPVNNKLSIALGGYLNNIYWAHDAYRDAGLSAIIGYKFDEHWEVYLYGHKSLTDNRRMTYCLYDMSSAGDRIGAAVKYNFNESTSIQISVENVSMPKRNPLFLEPPMTPGSRLFP</sequence>
<dbReference type="RefSeq" id="WP_289824724.1">
    <property type="nucleotide sequence ID" value="NZ_JAUEIE010000002.1"/>
</dbReference>
<evidence type="ECO:0000313" key="3">
    <source>
        <dbReference type="EMBL" id="MDN0024568.1"/>
    </source>
</evidence>
<dbReference type="Proteomes" id="UP001168478">
    <property type="component" value="Unassembled WGS sequence"/>
</dbReference>
<gene>
    <name evidence="2" type="ORF">QVN81_03235</name>
    <name evidence="3" type="ORF">QVN84_03365</name>
</gene>
<dbReference type="EMBL" id="JAUEIE010000002">
    <property type="protein sequence ID" value="MDN0022039.1"/>
    <property type="molecule type" value="Genomic_DNA"/>
</dbReference>
<protein>
    <submittedName>
        <fullName evidence="3">Uncharacterized protein</fullName>
    </submittedName>
</protein>
<reference evidence="3" key="2">
    <citation type="submission" date="2023-08" db="EMBL/GenBank/DDBJ databases">
        <title>Identification and characterization of horizontal gene transfer across gut microbiota members of farm animals based on homology search.</title>
        <authorList>
            <person name="Schwarzerova J."/>
            <person name="Nykrynova M."/>
            <person name="Jureckova K."/>
            <person name="Cejkova D."/>
            <person name="Rychlik I."/>
        </authorList>
    </citation>
    <scope>NUCLEOTIDE SEQUENCE</scope>
    <source>
        <strain evidence="3">ET15</strain>
        <strain evidence="2">ET37</strain>
    </source>
</reference>